<dbReference type="EMBL" id="JARBJD010000031">
    <property type="protein sequence ID" value="KAK2959216.1"/>
    <property type="molecule type" value="Genomic_DNA"/>
</dbReference>
<evidence type="ECO:0000259" key="2">
    <source>
        <dbReference type="SMART" id="SM00737"/>
    </source>
</evidence>
<keyword evidence="1" id="KW-0732">Signal</keyword>
<dbReference type="InterPro" id="IPR036846">
    <property type="entry name" value="GM2-AP_sf"/>
</dbReference>
<evidence type="ECO:0000313" key="3">
    <source>
        <dbReference type="EMBL" id="KAK2959216.1"/>
    </source>
</evidence>
<dbReference type="Proteomes" id="UP001281761">
    <property type="component" value="Unassembled WGS sequence"/>
</dbReference>
<evidence type="ECO:0000313" key="4">
    <source>
        <dbReference type="Proteomes" id="UP001281761"/>
    </source>
</evidence>
<feature type="domain" description="MD-2-related lipid-recognition" evidence="2">
    <location>
        <begin position="17"/>
        <end position="129"/>
    </location>
</feature>
<dbReference type="SMART" id="SM00737">
    <property type="entry name" value="ML"/>
    <property type="match status" value="1"/>
</dbReference>
<organism evidence="3 4">
    <name type="scientific">Blattamonas nauphoetae</name>
    <dbReference type="NCBI Taxonomy" id="2049346"/>
    <lineage>
        <taxon>Eukaryota</taxon>
        <taxon>Metamonada</taxon>
        <taxon>Preaxostyla</taxon>
        <taxon>Oxymonadida</taxon>
        <taxon>Blattamonas</taxon>
    </lineage>
</organism>
<comment type="caution">
    <text evidence="3">The sequence shown here is derived from an EMBL/GenBank/DDBJ whole genome shotgun (WGS) entry which is preliminary data.</text>
</comment>
<reference evidence="3 4" key="1">
    <citation type="journal article" date="2022" name="bioRxiv">
        <title>Genomics of Preaxostyla Flagellates Illuminates Evolutionary Transitions and the Path Towards Mitochondrial Loss.</title>
        <authorList>
            <person name="Novak L.V.F."/>
            <person name="Treitli S.C."/>
            <person name="Pyrih J."/>
            <person name="Halakuc P."/>
            <person name="Pipaliya S.V."/>
            <person name="Vacek V."/>
            <person name="Brzon O."/>
            <person name="Soukal P."/>
            <person name="Eme L."/>
            <person name="Dacks J.B."/>
            <person name="Karnkowska A."/>
            <person name="Elias M."/>
            <person name="Hampl V."/>
        </authorList>
    </citation>
    <scope>NUCLEOTIDE SEQUENCE [LARGE SCALE GENOMIC DNA]</scope>
    <source>
        <strain evidence="3">NAU3</strain>
        <tissue evidence="3">Gut</tissue>
    </source>
</reference>
<dbReference type="InterPro" id="IPR014756">
    <property type="entry name" value="Ig_E-set"/>
</dbReference>
<keyword evidence="4" id="KW-1185">Reference proteome</keyword>
<proteinExistence type="predicted"/>
<accession>A0ABQ9Y631</accession>
<dbReference type="InterPro" id="IPR003172">
    <property type="entry name" value="ML_dom"/>
</dbReference>
<dbReference type="Pfam" id="PF02221">
    <property type="entry name" value="E1_DerP2_DerF2"/>
    <property type="match status" value="1"/>
</dbReference>
<evidence type="ECO:0000256" key="1">
    <source>
        <dbReference type="ARBA" id="ARBA00022729"/>
    </source>
</evidence>
<protein>
    <recommendedName>
        <fullName evidence="2">MD-2-related lipid-recognition domain-containing protein</fullName>
    </recommendedName>
</protein>
<dbReference type="Gene3D" id="2.70.220.10">
    <property type="entry name" value="Ganglioside GM2 activator"/>
    <property type="match status" value="1"/>
</dbReference>
<dbReference type="SUPFAM" id="SSF81296">
    <property type="entry name" value="E set domains"/>
    <property type="match status" value="1"/>
</dbReference>
<sequence length="133" mass="14577">MLGLSLYLFAHVACFTFQDCSDGTSIVKVKEISFKPDPIIRNANITVHGAASVSEDIDSGECEVVLKKLSIPILKKKLTLEEYGLTFAKGEYDETQTFETPAIVPPGSYTYTGQCKKGDKFIVCLAGKVDFKN</sequence>
<gene>
    <name evidence="3" type="ORF">BLNAU_5774</name>
</gene>
<name>A0ABQ9Y631_9EUKA</name>